<name>A0A3N2DBY1_9MICO</name>
<keyword evidence="2" id="KW-0812">Transmembrane</keyword>
<keyword evidence="4" id="KW-1185">Reference proteome</keyword>
<feature type="region of interest" description="Disordered" evidence="1">
    <location>
        <begin position="77"/>
        <end position="139"/>
    </location>
</feature>
<dbReference type="RefSeq" id="WP_123739376.1">
    <property type="nucleotide sequence ID" value="NZ_RKHQ01000001.1"/>
</dbReference>
<organism evidence="3 4">
    <name type="scientific">Salana multivorans</name>
    <dbReference type="NCBI Taxonomy" id="120377"/>
    <lineage>
        <taxon>Bacteria</taxon>
        <taxon>Bacillati</taxon>
        <taxon>Actinomycetota</taxon>
        <taxon>Actinomycetes</taxon>
        <taxon>Micrococcales</taxon>
        <taxon>Beutenbergiaceae</taxon>
        <taxon>Salana</taxon>
    </lineage>
</organism>
<evidence type="ECO:0000256" key="1">
    <source>
        <dbReference type="SAM" id="MobiDB-lite"/>
    </source>
</evidence>
<evidence type="ECO:0000313" key="4">
    <source>
        <dbReference type="Proteomes" id="UP000275356"/>
    </source>
</evidence>
<dbReference type="AlphaFoldDB" id="A0A3N2DBY1"/>
<dbReference type="EMBL" id="RKHQ01000001">
    <property type="protein sequence ID" value="ROR97311.1"/>
    <property type="molecule type" value="Genomic_DNA"/>
</dbReference>
<accession>A0A3N2DBY1</accession>
<gene>
    <name evidence="3" type="ORF">EDD28_1908</name>
</gene>
<feature type="compositionally biased region" description="Low complexity" evidence="1">
    <location>
        <begin position="77"/>
        <end position="95"/>
    </location>
</feature>
<keyword evidence="2" id="KW-1133">Transmembrane helix</keyword>
<protein>
    <submittedName>
        <fullName evidence="3">Uncharacterized protein</fullName>
    </submittedName>
</protein>
<keyword evidence="2" id="KW-0472">Membrane</keyword>
<evidence type="ECO:0000256" key="2">
    <source>
        <dbReference type="SAM" id="Phobius"/>
    </source>
</evidence>
<feature type="compositionally biased region" description="Low complexity" evidence="1">
    <location>
        <begin position="17"/>
        <end position="34"/>
    </location>
</feature>
<evidence type="ECO:0000313" key="3">
    <source>
        <dbReference type="EMBL" id="ROR97311.1"/>
    </source>
</evidence>
<proteinExistence type="predicted"/>
<reference evidence="3 4" key="1">
    <citation type="submission" date="2018-11" db="EMBL/GenBank/DDBJ databases">
        <title>Sequencing the genomes of 1000 actinobacteria strains.</title>
        <authorList>
            <person name="Klenk H.-P."/>
        </authorList>
    </citation>
    <scope>NUCLEOTIDE SEQUENCE [LARGE SCALE GENOMIC DNA]</scope>
    <source>
        <strain evidence="3 4">DSM 13521</strain>
    </source>
</reference>
<comment type="caution">
    <text evidence="3">The sequence shown here is derived from an EMBL/GenBank/DDBJ whole genome shotgun (WGS) entry which is preliminary data.</text>
</comment>
<dbReference type="Proteomes" id="UP000275356">
    <property type="component" value="Unassembled WGS sequence"/>
</dbReference>
<feature type="region of interest" description="Disordered" evidence="1">
    <location>
        <begin position="1"/>
        <end position="45"/>
    </location>
</feature>
<dbReference type="OrthoDB" id="5189092at2"/>
<feature type="transmembrane region" description="Helical" evidence="2">
    <location>
        <begin position="52"/>
        <end position="74"/>
    </location>
</feature>
<sequence length="262" mass="26414">MPDRRPPASGSGRGGPRRPASGRPGTPSRGGFPRPSTPPTRPSAGTFRRRRLIVLVALLAILGLGVWGILALVGGGSPSTTPSSPTDPGTSTAPTQEPSQDGQDGTDEPSPPPSPTPSKTEYPLGSTPPPPGACAPDGATLTVTAPERVEPGDSVTAAIEVTVPAEAEPCLVDLGADALTVAVYSGEDQLWSSAECPFDPASRRLLLPAGGTDDASVTWNGHRSSGGCGTDGDIAAPGTYRVVVTHTLDGASVVGEATFLVE</sequence>